<dbReference type="PROSITE" id="PS50088">
    <property type="entry name" value="ANK_REPEAT"/>
    <property type="match status" value="1"/>
</dbReference>
<evidence type="ECO:0000313" key="2">
    <source>
        <dbReference type="EMBL" id="RYR62787.1"/>
    </source>
</evidence>
<name>A0A445DHU7_ARAHY</name>
<evidence type="ECO:0000313" key="3">
    <source>
        <dbReference type="Proteomes" id="UP000289738"/>
    </source>
</evidence>
<feature type="repeat" description="ANK" evidence="1">
    <location>
        <begin position="15"/>
        <end position="47"/>
    </location>
</feature>
<evidence type="ECO:0000256" key="1">
    <source>
        <dbReference type="PROSITE-ProRule" id="PRU00023"/>
    </source>
</evidence>
<keyword evidence="1" id="KW-0040">ANK repeat</keyword>
<reference evidence="2 3" key="1">
    <citation type="submission" date="2019-01" db="EMBL/GenBank/DDBJ databases">
        <title>Sequencing of cultivated peanut Arachis hypogaea provides insights into genome evolution and oil improvement.</title>
        <authorList>
            <person name="Chen X."/>
        </authorList>
    </citation>
    <scope>NUCLEOTIDE SEQUENCE [LARGE SCALE GENOMIC DNA]</scope>
    <source>
        <strain evidence="3">cv. Fuhuasheng</strain>
        <tissue evidence="2">Leaves</tissue>
    </source>
</reference>
<keyword evidence="3" id="KW-1185">Reference proteome</keyword>
<protein>
    <submittedName>
        <fullName evidence="2">Uncharacterized protein</fullName>
    </submittedName>
</protein>
<dbReference type="InterPro" id="IPR002110">
    <property type="entry name" value="Ankyrin_rpt"/>
</dbReference>
<dbReference type="Proteomes" id="UP000289738">
    <property type="component" value="Chromosome A04"/>
</dbReference>
<proteinExistence type="predicted"/>
<organism evidence="2 3">
    <name type="scientific">Arachis hypogaea</name>
    <name type="common">Peanut</name>
    <dbReference type="NCBI Taxonomy" id="3818"/>
    <lineage>
        <taxon>Eukaryota</taxon>
        <taxon>Viridiplantae</taxon>
        <taxon>Streptophyta</taxon>
        <taxon>Embryophyta</taxon>
        <taxon>Tracheophyta</taxon>
        <taxon>Spermatophyta</taxon>
        <taxon>Magnoliopsida</taxon>
        <taxon>eudicotyledons</taxon>
        <taxon>Gunneridae</taxon>
        <taxon>Pentapetalae</taxon>
        <taxon>rosids</taxon>
        <taxon>fabids</taxon>
        <taxon>Fabales</taxon>
        <taxon>Fabaceae</taxon>
        <taxon>Papilionoideae</taxon>
        <taxon>50 kb inversion clade</taxon>
        <taxon>dalbergioids sensu lato</taxon>
        <taxon>Dalbergieae</taxon>
        <taxon>Pterocarpus clade</taxon>
        <taxon>Arachis</taxon>
    </lineage>
</organism>
<dbReference type="EMBL" id="SDMP01000004">
    <property type="protein sequence ID" value="RYR62787.1"/>
    <property type="molecule type" value="Genomic_DNA"/>
</dbReference>
<sequence>MCAKNESLPRTRGGGGVTPLHLAILQGRSAMAEYLFPLSKEILAQEDWVTLFFISMNSRPYGKYAYIQIFNNSQALFICCYNYKKWKCLVCFVDLAMKMVELNESIATARGNEDKETGLPVLAQKYSLCSCLHLRSRRHLLHSHNCKIIYVVFDLYFYF</sequence>
<accession>A0A445DHU7</accession>
<gene>
    <name evidence="2" type="ORF">Ahy_A04g020540</name>
</gene>
<dbReference type="AlphaFoldDB" id="A0A445DHU7"/>
<comment type="caution">
    <text evidence="2">The sequence shown here is derived from an EMBL/GenBank/DDBJ whole genome shotgun (WGS) entry which is preliminary data.</text>
</comment>